<organism evidence="2 3">
    <name type="scientific">Oryza meyeriana var. granulata</name>
    <dbReference type="NCBI Taxonomy" id="110450"/>
    <lineage>
        <taxon>Eukaryota</taxon>
        <taxon>Viridiplantae</taxon>
        <taxon>Streptophyta</taxon>
        <taxon>Embryophyta</taxon>
        <taxon>Tracheophyta</taxon>
        <taxon>Spermatophyta</taxon>
        <taxon>Magnoliopsida</taxon>
        <taxon>Liliopsida</taxon>
        <taxon>Poales</taxon>
        <taxon>Poaceae</taxon>
        <taxon>BOP clade</taxon>
        <taxon>Oryzoideae</taxon>
        <taxon>Oryzeae</taxon>
        <taxon>Oryzinae</taxon>
        <taxon>Oryza</taxon>
        <taxon>Oryza meyeriana</taxon>
    </lineage>
</organism>
<name>A0A6G1DWI0_9ORYZ</name>
<dbReference type="Proteomes" id="UP000479710">
    <property type="component" value="Unassembled WGS sequence"/>
</dbReference>
<reference evidence="2 3" key="1">
    <citation type="submission" date="2019-11" db="EMBL/GenBank/DDBJ databases">
        <title>Whole genome sequence of Oryza granulata.</title>
        <authorList>
            <person name="Li W."/>
        </authorList>
    </citation>
    <scope>NUCLEOTIDE SEQUENCE [LARGE SCALE GENOMIC DNA]</scope>
    <source>
        <strain evidence="3">cv. Menghai</strain>
        <tissue evidence="2">Leaf</tissue>
    </source>
</reference>
<proteinExistence type="predicted"/>
<gene>
    <name evidence="2" type="ORF">E2562_007627</name>
</gene>
<dbReference type="EMBL" id="SPHZ02000005">
    <property type="protein sequence ID" value="KAF0916552.1"/>
    <property type="molecule type" value="Genomic_DNA"/>
</dbReference>
<feature type="non-terminal residue" evidence="2">
    <location>
        <position position="159"/>
    </location>
</feature>
<evidence type="ECO:0000313" key="2">
    <source>
        <dbReference type="EMBL" id="KAF0916552.1"/>
    </source>
</evidence>
<feature type="region of interest" description="Disordered" evidence="1">
    <location>
        <begin position="1"/>
        <end position="66"/>
    </location>
</feature>
<dbReference type="AlphaFoldDB" id="A0A6G1DWI0"/>
<accession>A0A6G1DWI0</accession>
<evidence type="ECO:0000313" key="3">
    <source>
        <dbReference type="Proteomes" id="UP000479710"/>
    </source>
</evidence>
<protein>
    <submittedName>
        <fullName evidence="2">Uncharacterized protein</fullName>
    </submittedName>
</protein>
<feature type="region of interest" description="Disordered" evidence="1">
    <location>
        <begin position="82"/>
        <end position="159"/>
    </location>
</feature>
<sequence>MVHLNMLGPSLIEDAPINTSPDHVEPSPPIAAPSPASSQHDAEQTAPPLAELTPEQTNGPVPAGEVVPTKDVVMALPAFPGATRTIVPPTLPSPQTLPSGGAISEAPELVAESRDKEDASDVAPPQQINDTSVDSDGQDYASKTQVDVLPLETHLAETQ</sequence>
<feature type="compositionally biased region" description="Polar residues" evidence="1">
    <location>
        <begin position="126"/>
        <end position="145"/>
    </location>
</feature>
<keyword evidence="3" id="KW-1185">Reference proteome</keyword>
<evidence type="ECO:0000256" key="1">
    <source>
        <dbReference type="SAM" id="MobiDB-lite"/>
    </source>
</evidence>
<comment type="caution">
    <text evidence="2">The sequence shown here is derived from an EMBL/GenBank/DDBJ whole genome shotgun (WGS) entry which is preliminary data.</text>
</comment>